<keyword evidence="2" id="KW-1185">Reference proteome</keyword>
<reference evidence="1" key="1">
    <citation type="submission" date="2020-08" db="EMBL/GenBank/DDBJ databases">
        <title>Plant Genome Project.</title>
        <authorList>
            <person name="Zhang R.-G."/>
        </authorList>
    </citation>
    <scope>NUCLEOTIDE SEQUENCE</scope>
    <source>
        <strain evidence="1">WSP0</strain>
        <tissue evidence="1">Leaf</tissue>
    </source>
</reference>
<gene>
    <name evidence="1" type="ORF">RHGRI_008169</name>
</gene>
<evidence type="ECO:0000313" key="1">
    <source>
        <dbReference type="EMBL" id="KAG5558156.1"/>
    </source>
</evidence>
<dbReference type="AlphaFoldDB" id="A0AAV6KZV6"/>
<dbReference type="InterPro" id="IPR025322">
    <property type="entry name" value="PADRE_dom"/>
</dbReference>
<organism evidence="1 2">
    <name type="scientific">Rhododendron griersonianum</name>
    <dbReference type="NCBI Taxonomy" id="479676"/>
    <lineage>
        <taxon>Eukaryota</taxon>
        <taxon>Viridiplantae</taxon>
        <taxon>Streptophyta</taxon>
        <taxon>Embryophyta</taxon>
        <taxon>Tracheophyta</taxon>
        <taxon>Spermatophyta</taxon>
        <taxon>Magnoliopsida</taxon>
        <taxon>eudicotyledons</taxon>
        <taxon>Gunneridae</taxon>
        <taxon>Pentapetalae</taxon>
        <taxon>asterids</taxon>
        <taxon>Ericales</taxon>
        <taxon>Ericaceae</taxon>
        <taxon>Ericoideae</taxon>
        <taxon>Rhodoreae</taxon>
        <taxon>Rhododendron</taxon>
    </lineage>
</organism>
<protein>
    <submittedName>
        <fullName evidence="1">Uncharacterized protein</fullName>
    </submittedName>
</protein>
<comment type="caution">
    <text evidence="1">The sequence shown here is derived from an EMBL/GenBank/DDBJ whole genome shotgun (WGS) entry which is preliminary data.</text>
</comment>
<evidence type="ECO:0000313" key="2">
    <source>
        <dbReference type="Proteomes" id="UP000823749"/>
    </source>
</evidence>
<name>A0AAV6KZV6_9ERIC</name>
<proteinExistence type="predicted"/>
<dbReference type="Pfam" id="PF14009">
    <property type="entry name" value="PADRE"/>
    <property type="match status" value="1"/>
</dbReference>
<accession>A0AAV6KZV6</accession>
<dbReference type="EMBL" id="JACTNZ010000003">
    <property type="protein sequence ID" value="KAG5558156.1"/>
    <property type="molecule type" value="Genomic_DNA"/>
</dbReference>
<dbReference type="Proteomes" id="UP000823749">
    <property type="component" value="Chromosome 3"/>
</dbReference>
<sequence length="99" mass="11030">MLKFLMDVVAGFGFGQNNLPYNIGEPYSSAWGSWTHSRGTSKYLMGNCKSCYSYVEPQSTATIIDAHGNLVKIKVPITATEIMLDEPRHVVSLVQLIKY</sequence>